<evidence type="ECO:0000256" key="9">
    <source>
        <dbReference type="ARBA" id="ARBA00023306"/>
    </source>
</evidence>
<evidence type="ECO:0000256" key="6">
    <source>
        <dbReference type="ARBA" id="ARBA00022960"/>
    </source>
</evidence>
<dbReference type="InterPro" id="IPR009386">
    <property type="entry name" value="ZapG-like"/>
</dbReference>
<evidence type="ECO:0000256" key="10">
    <source>
        <dbReference type="ARBA" id="ARBA00035657"/>
    </source>
</evidence>
<dbReference type="RefSeq" id="WP_187754285.1">
    <property type="nucleotide sequence ID" value="NZ_JABURY010000003.1"/>
</dbReference>
<keyword evidence="7 13" id="KW-1133">Transmembrane helix</keyword>
<dbReference type="PIRSF" id="PIRSF006318">
    <property type="entry name" value="YhcB"/>
    <property type="match status" value="1"/>
</dbReference>
<evidence type="ECO:0000256" key="5">
    <source>
        <dbReference type="ARBA" id="ARBA00022692"/>
    </source>
</evidence>
<comment type="similarity">
    <text evidence="10">Belongs to the ZapG family.</text>
</comment>
<keyword evidence="15" id="KW-1185">Reference proteome</keyword>
<comment type="subcellular location">
    <subcellularLocation>
        <location evidence="1">Cell inner membrane</location>
        <topology evidence="1">Single-pass membrane protein</topology>
    </subcellularLocation>
</comment>
<feature type="transmembrane region" description="Helical" evidence="13">
    <location>
        <begin position="6"/>
        <end position="27"/>
    </location>
</feature>
<accession>A0ABR7QUM4</accession>
<dbReference type="EMBL" id="JABURY010000003">
    <property type="protein sequence ID" value="MBC9129830.1"/>
    <property type="molecule type" value="Genomic_DNA"/>
</dbReference>
<gene>
    <name evidence="14" type="ORF">FcAc13_00710</name>
</gene>
<evidence type="ECO:0000256" key="4">
    <source>
        <dbReference type="ARBA" id="ARBA00022618"/>
    </source>
</evidence>
<keyword evidence="5 13" id="KW-0812">Transmembrane</keyword>
<reference evidence="14 15" key="1">
    <citation type="submission" date="2020-06" db="EMBL/GenBank/DDBJ databases">
        <title>Frischella cerana isolated from Apis cerana gut homogenate.</title>
        <authorList>
            <person name="Wolter L.A."/>
            <person name="Suenami S."/>
            <person name="Miyazaki R."/>
        </authorList>
    </citation>
    <scope>NUCLEOTIDE SEQUENCE [LARGE SCALE GENOMIC DNA]</scope>
    <source>
        <strain evidence="14 15">Ac13</strain>
    </source>
</reference>
<evidence type="ECO:0000256" key="7">
    <source>
        <dbReference type="ARBA" id="ARBA00022989"/>
    </source>
</evidence>
<evidence type="ECO:0000256" key="8">
    <source>
        <dbReference type="ARBA" id="ARBA00023136"/>
    </source>
</evidence>
<sequence length="135" mass="15455">MNSEIVIYLVIGLAFGITLGIILANVFSPKSRKFNLLQRELEEAKQQLITQKQTIVKHFSHSAEILDNMAKDFRRLYQHMAENSNNLISQEDINSLNIKPTINETDKPTINFMKAQPKDYASDHSGLLKNPEQKQ</sequence>
<evidence type="ECO:0000256" key="11">
    <source>
        <dbReference type="ARBA" id="ARBA00035703"/>
    </source>
</evidence>
<dbReference type="Proteomes" id="UP000651208">
    <property type="component" value="Unassembled WGS sequence"/>
</dbReference>
<keyword evidence="9" id="KW-0131">Cell cycle</keyword>
<dbReference type="Pfam" id="PF06295">
    <property type="entry name" value="ZapG-like"/>
    <property type="match status" value="1"/>
</dbReference>
<name>A0ABR7QUM4_9GAMM</name>
<keyword evidence="6" id="KW-0133">Cell shape</keyword>
<evidence type="ECO:0000256" key="3">
    <source>
        <dbReference type="ARBA" id="ARBA00022519"/>
    </source>
</evidence>
<evidence type="ECO:0000256" key="1">
    <source>
        <dbReference type="ARBA" id="ARBA00004377"/>
    </source>
</evidence>
<protein>
    <recommendedName>
        <fullName evidence="11">Z-ring associated protein G</fullName>
    </recommendedName>
    <alternativeName>
        <fullName evidence="12">Cell division protein ZapG</fullName>
    </alternativeName>
</protein>
<organism evidence="14 15">
    <name type="scientific">Frischella japonica</name>
    <dbReference type="NCBI Taxonomy" id="2741544"/>
    <lineage>
        <taxon>Bacteria</taxon>
        <taxon>Pseudomonadati</taxon>
        <taxon>Pseudomonadota</taxon>
        <taxon>Gammaproteobacteria</taxon>
        <taxon>Orbales</taxon>
        <taxon>Orbaceae</taxon>
        <taxon>Frischella</taxon>
    </lineage>
</organism>
<dbReference type="PANTHER" id="PTHR39579">
    <property type="entry name" value="INNER MEMBRANE PROTEIN YHCB"/>
    <property type="match status" value="1"/>
</dbReference>
<keyword evidence="4" id="KW-0132">Cell division</keyword>
<comment type="caution">
    <text evidence="14">The sequence shown here is derived from an EMBL/GenBank/DDBJ whole genome shotgun (WGS) entry which is preliminary data.</text>
</comment>
<dbReference type="PANTHER" id="PTHR39579:SF1">
    <property type="entry name" value="INNER MEMBRANE PROTEIN YHCB"/>
    <property type="match status" value="1"/>
</dbReference>
<evidence type="ECO:0000313" key="14">
    <source>
        <dbReference type="EMBL" id="MBC9129830.1"/>
    </source>
</evidence>
<evidence type="ECO:0000256" key="12">
    <source>
        <dbReference type="ARBA" id="ARBA00035727"/>
    </source>
</evidence>
<keyword evidence="2" id="KW-1003">Cell membrane</keyword>
<keyword evidence="8 13" id="KW-0472">Membrane</keyword>
<proteinExistence type="inferred from homology"/>
<evidence type="ECO:0000313" key="15">
    <source>
        <dbReference type="Proteomes" id="UP000651208"/>
    </source>
</evidence>
<evidence type="ECO:0000256" key="13">
    <source>
        <dbReference type="SAM" id="Phobius"/>
    </source>
</evidence>
<keyword evidence="3" id="KW-0997">Cell inner membrane</keyword>
<evidence type="ECO:0000256" key="2">
    <source>
        <dbReference type="ARBA" id="ARBA00022475"/>
    </source>
</evidence>